<proteinExistence type="predicted"/>
<dbReference type="AlphaFoldDB" id="A0A4Z2H9R6"/>
<evidence type="ECO:0000313" key="3">
    <source>
        <dbReference type="Proteomes" id="UP000314294"/>
    </source>
</evidence>
<feature type="compositionally biased region" description="Basic and acidic residues" evidence="1">
    <location>
        <begin position="25"/>
        <end position="55"/>
    </location>
</feature>
<dbReference type="Proteomes" id="UP000314294">
    <property type="component" value="Unassembled WGS sequence"/>
</dbReference>
<keyword evidence="3" id="KW-1185">Reference proteome</keyword>
<sequence length="55" mass="6430">MNVTISSQKRSNSTAKYSIVQRNNETTKQRNNETTKQRNNETMKQRNNETTKPAE</sequence>
<feature type="compositionally biased region" description="Polar residues" evidence="1">
    <location>
        <begin position="1"/>
        <end position="24"/>
    </location>
</feature>
<feature type="region of interest" description="Disordered" evidence="1">
    <location>
        <begin position="1"/>
        <end position="55"/>
    </location>
</feature>
<dbReference type="EMBL" id="SRLO01000313">
    <property type="protein sequence ID" value="TNN61614.1"/>
    <property type="molecule type" value="Genomic_DNA"/>
</dbReference>
<reference evidence="2 3" key="1">
    <citation type="submission" date="2019-03" db="EMBL/GenBank/DDBJ databases">
        <title>First draft genome of Liparis tanakae, snailfish: a comprehensive survey of snailfish specific genes.</title>
        <authorList>
            <person name="Kim W."/>
            <person name="Song I."/>
            <person name="Jeong J.-H."/>
            <person name="Kim D."/>
            <person name="Kim S."/>
            <person name="Ryu S."/>
            <person name="Song J.Y."/>
            <person name="Lee S.K."/>
        </authorList>
    </citation>
    <scope>NUCLEOTIDE SEQUENCE [LARGE SCALE GENOMIC DNA]</scope>
    <source>
        <tissue evidence="2">Muscle</tissue>
    </source>
</reference>
<evidence type="ECO:0000256" key="1">
    <source>
        <dbReference type="SAM" id="MobiDB-lite"/>
    </source>
</evidence>
<comment type="caution">
    <text evidence="2">The sequence shown here is derived from an EMBL/GenBank/DDBJ whole genome shotgun (WGS) entry which is preliminary data.</text>
</comment>
<evidence type="ECO:0000313" key="2">
    <source>
        <dbReference type="EMBL" id="TNN61614.1"/>
    </source>
</evidence>
<organism evidence="2 3">
    <name type="scientific">Liparis tanakae</name>
    <name type="common">Tanaka's snailfish</name>
    <dbReference type="NCBI Taxonomy" id="230148"/>
    <lineage>
        <taxon>Eukaryota</taxon>
        <taxon>Metazoa</taxon>
        <taxon>Chordata</taxon>
        <taxon>Craniata</taxon>
        <taxon>Vertebrata</taxon>
        <taxon>Euteleostomi</taxon>
        <taxon>Actinopterygii</taxon>
        <taxon>Neopterygii</taxon>
        <taxon>Teleostei</taxon>
        <taxon>Neoteleostei</taxon>
        <taxon>Acanthomorphata</taxon>
        <taxon>Eupercaria</taxon>
        <taxon>Perciformes</taxon>
        <taxon>Cottioidei</taxon>
        <taxon>Cottales</taxon>
        <taxon>Liparidae</taxon>
        <taxon>Liparis</taxon>
    </lineage>
</organism>
<name>A0A4Z2H9R6_9TELE</name>
<protein>
    <submittedName>
        <fullName evidence="2">Uncharacterized protein</fullName>
    </submittedName>
</protein>
<accession>A0A4Z2H9R6</accession>
<gene>
    <name evidence="2" type="ORF">EYF80_028226</name>
</gene>